<dbReference type="EMBL" id="FQWM01000001">
    <property type="protein sequence ID" value="SHG54949.1"/>
    <property type="molecule type" value="Genomic_DNA"/>
</dbReference>
<feature type="region of interest" description="Disordered" evidence="1">
    <location>
        <begin position="1"/>
        <end position="58"/>
    </location>
</feature>
<dbReference type="AlphaFoldDB" id="A0A1M5KR10"/>
<dbReference type="Proteomes" id="UP000184211">
    <property type="component" value="Unassembled WGS sequence"/>
</dbReference>
<protein>
    <submittedName>
        <fullName evidence="2">Uncharacterized protein</fullName>
    </submittedName>
</protein>
<reference evidence="3" key="1">
    <citation type="submission" date="2016-11" db="EMBL/GenBank/DDBJ databases">
        <authorList>
            <person name="Varghese N."/>
            <person name="Submissions S."/>
        </authorList>
    </citation>
    <scope>NUCLEOTIDE SEQUENCE [LARGE SCALE GENOMIC DNA]</scope>
    <source>
        <strain evidence="3">DSM 28223</strain>
    </source>
</reference>
<accession>A0A1M5KR10</accession>
<gene>
    <name evidence="2" type="ORF">SAMN04488044_1042</name>
</gene>
<keyword evidence="3" id="KW-1185">Reference proteome</keyword>
<evidence type="ECO:0000256" key="1">
    <source>
        <dbReference type="SAM" id="MobiDB-lite"/>
    </source>
</evidence>
<sequence length="58" mass="6394">MPKSKKPARKRSAGLIVPKKPAVTSPKKPQPSDNWKGRSSQRARRGKPMLFPGRTGGR</sequence>
<evidence type="ECO:0000313" key="3">
    <source>
        <dbReference type="Proteomes" id="UP000184211"/>
    </source>
</evidence>
<feature type="compositionally biased region" description="Basic residues" evidence="1">
    <location>
        <begin position="1"/>
        <end position="12"/>
    </location>
</feature>
<evidence type="ECO:0000313" key="2">
    <source>
        <dbReference type="EMBL" id="SHG54949.1"/>
    </source>
</evidence>
<dbReference type="STRING" id="870908.SAMN04488044_1042"/>
<organism evidence="2 3">
    <name type="scientific">Cognatishimia maritima</name>
    <dbReference type="NCBI Taxonomy" id="870908"/>
    <lineage>
        <taxon>Bacteria</taxon>
        <taxon>Pseudomonadati</taxon>
        <taxon>Pseudomonadota</taxon>
        <taxon>Alphaproteobacteria</taxon>
        <taxon>Rhodobacterales</taxon>
        <taxon>Paracoccaceae</taxon>
        <taxon>Cognatishimia</taxon>
    </lineage>
</organism>
<proteinExistence type="predicted"/>
<name>A0A1M5KR10_9RHOB</name>